<feature type="binding site" evidence="2">
    <location>
        <position position="375"/>
    </location>
    <ligand>
        <name>Fe cation</name>
        <dbReference type="ChEBI" id="CHEBI:24875"/>
    </ligand>
</feature>
<name>A0A1M5PU05_9GAMM</name>
<keyword evidence="2" id="KW-1003">Cell membrane</keyword>
<protein>
    <recommendedName>
        <fullName evidence="2">Lipopolysaccharide assembly protein B</fullName>
    </recommendedName>
</protein>
<evidence type="ECO:0000256" key="2">
    <source>
        <dbReference type="HAMAP-Rule" id="MF_00994"/>
    </source>
</evidence>
<keyword evidence="2" id="KW-0997">Cell inner membrane</keyword>
<evidence type="ECO:0000313" key="4">
    <source>
        <dbReference type="EMBL" id="SHH05278.1"/>
    </source>
</evidence>
<keyword evidence="2" id="KW-0802">TPR repeat</keyword>
<comment type="function">
    <text evidence="2">Modulates cellular lipopolysaccharide (LPS) levels by regulating LpxC, which is involved in lipid A biosynthesis. May act by modulating the proteolytic activity of FtsH towards LpxC. May also coordinate assembly of proteins involved in LPS synthesis at the plasma membrane.</text>
</comment>
<gene>
    <name evidence="2" type="primary">lapB</name>
    <name evidence="4" type="ORF">SAMN04488068_2314</name>
</gene>
<keyword evidence="1 2" id="KW-0479">Metal-binding</keyword>
<proteinExistence type="inferred from homology"/>
<dbReference type="EMBL" id="FQWZ01000005">
    <property type="protein sequence ID" value="SHH05278.1"/>
    <property type="molecule type" value="Genomic_DNA"/>
</dbReference>
<dbReference type="STRING" id="490188.SAMN04488068_2314"/>
<dbReference type="GO" id="GO:0005506">
    <property type="term" value="F:iron ion binding"/>
    <property type="evidence" value="ECO:0007669"/>
    <property type="project" value="UniProtKB-UniRule"/>
</dbReference>
<dbReference type="Gene3D" id="1.25.40.10">
    <property type="entry name" value="Tetratricopeptide repeat domain"/>
    <property type="match status" value="2"/>
</dbReference>
<keyword evidence="2" id="KW-0408">Iron</keyword>
<dbReference type="OrthoDB" id="507476at2"/>
<keyword evidence="2" id="KW-1133">Transmembrane helix</keyword>
<accession>A0A1M5PU05</accession>
<dbReference type="HAMAP" id="MF_00994">
    <property type="entry name" value="LPS_assembly_LapB"/>
    <property type="match status" value="1"/>
</dbReference>
<dbReference type="Pfam" id="PF13432">
    <property type="entry name" value="TPR_16"/>
    <property type="match status" value="1"/>
</dbReference>
<sequence length="393" mass="43567">MSDSVAAWLILPLGIALGWYIRGRPGRPGSPGAADDDRPTAEAMAGMSHLVADDPDQALAALLRVGEFDSQAVELHLTLGALFRKRGEVDRALRVHEALVERAPLRPDQFDRARYELALDYLKAGMIDRAETLFEALSQRGLHVTSALESLVSIHEQSHEWRRAIDASRRLQAVAAQPRQAITAQYYCELADEARRAKNLDEAQRLALRALDEEAGCVRANLLLGSVLEAKGDRLGAIKALRRVPEQDLRYIPEIVEPLLRCSEAEHQLPEFLEFLRELDAEDTVSVSVLAQARLLRETGSNPARFLAESFAANPRWALLEELLKVIEPPQDESMALAMNTLQEALRIAASARTRYRCTSCGLAPGLLFWQCPSCKQWGSVVPADDRLTPVKT</sequence>
<dbReference type="Pfam" id="PF18073">
    <property type="entry name" value="Zn_ribbon_LapB"/>
    <property type="match status" value="1"/>
</dbReference>
<keyword evidence="2" id="KW-0677">Repeat</keyword>
<organism evidence="4 5">
    <name type="scientific">Hydrocarboniphaga daqingensis</name>
    <dbReference type="NCBI Taxonomy" id="490188"/>
    <lineage>
        <taxon>Bacteria</taxon>
        <taxon>Pseudomonadati</taxon>
        <taxon>Pseudomonadota</taxon>
        <taxon>Gammaproteobacteria</taxon>
        <taxon>Nevskiales</taxon>
        <taxon>Nevskiaceae</taxon>
        <taxon>Hydrocarboniphaga</taxon>
    </lineage>
</organism>
<evidence type="ECO:0000259" key="3">
    <source>
        <dbReference type="Pfam" id="PF18073"/>
    </source>
</evidence>
<evidence type="ECO:0000313" key="5">
    <source>
        <dbReference type="Proteomes" id="UP000199758"/>
    </source>
</evidence>
<feature type="topological domain" description="Cytoplasmic" evidence="2">
    <location>
        <begin position="24"/>
        <end position="393"/>
    </location>
</feature>
<feature type="binding site" evidence="2">
    <location>
        <position position="361"/>
    </location>
    <ligand>
        <name>Fe cation</name>
        <dbReference type="ChEBI" id="CHEBI:24875"/>
    </ligand>
</feature>
<reference evidence="4 5" key="1">
    <citation type="submission" date="2016-11" db="EMBL/GenBank/DDBJ databases">
        <authorList>
            <person name="Jaros S."/>
            <person name="Januszkiewicz K."/>
            <person name="Wedrychowicz H."/>
        </authorList>
    </citation>
    <scope>NUCLEOTIDE SEQUENCE [LARGE SCALE GENOMIC DNA]</scope>
    <source>
        <strain evidence="4 5">CGMCC 1.7049</strain>
    </source>
</reference>
<dbReference type="SUPFAM" id="SSF48452">
    <property type="entry name" value="TPR-like"/>
    <property type="match status" value="1"/>
</dbReference>
<dbReference type="InterPro" id="IPR041166">
    <property type="entry name" value="Rubredoxin_2"/>
</dbReference>
<feature type="binding site" evidence="2">
    <location>
        <position position="358"/>
    </location>
    <ligand>
        <name>Fe cation</name>
        <dbReference type="ChEBI" id="CHEBI:24875"/>
    </ligand>
</feature>
<comment type="subcellular location">
    <subcellularLocation>
        <location evidence="2">Cell inner membrane</location>
        <topology evidence="2">Single-pass membrane protein</topology>
        <orientation evidence="2">Cytoplasmic side</orientation>
    </subcellularLocation>
</comment>
<feature type="binding site" evidence="2">
    <location>
        <position position="372"/>
    </location>
    <ligand>
        <name>Fe cation</name>
        <dbReference type="ChEBI" id="CHEBI:24875"/>
    </ligand>
</feature>
<dbReference type="GO" id="GO:0009898">
    <property type="term" value="C:cytoplasmic side of plasma membrane"/>
    <property type="evidence" value="ECO:0007669"/>
    <property type="project" value="UniProtKB-UniRule"/>
</dbReference>
<keyword evidence="5" id="KW-1185">Reference proteome</keyword>
<dbReference type="InterPro" id="IPR030865">
    <property type="entry name" value="LapB"/>
</dbReference>
<keyword evidence="2" id="KW-0472">Membrane</keyword>
<dbReference type="GO" id="GO:0008653">
    <property type="term" value="P:lipopolysaccharide metabolic process"/>
    <property type="evidence" value="ECO:0007669"/>
    <property type="project" value="InterPro"/>
</dbReference>
<dbReference type="InterPro" id="IPR011990">
    <property type="entry name" value="TPR-like_helical_dom_sf"/>
</dbReference>
<comment type="similarity">
    <text evidence="2">Belongs to the LapB family.</text>
</comment>
<keyword evidence="2" id="KW-0812">Transmembrane</keyword>
<dbReference type="Proteomes" id="UP000199758">
    <property type="component" value="Unassembled WGS sequence"/>
</dbReference>
<dbReference type="GO" id="GO:0046890">
    <property type="term" value="P:regulation of lipid biosynthetic process"/>
    <property type="evidence" value="ECO:0007669"/>
    <property type="project" value="UniProtKB-UniRule"/>
</dbReference>
<feature type="domain" description="LapB rubredoxin metal binding" evidence="3">
    <location>
        <begin position="356"/>
        <end position="383"/>
    </location>
</feature>
<evidence type="ECO:0000256" key="1">
    <source>
        <dbReference type="ARBA" id="ARBA00022723"/>
    </source>
</evidence>
<dbReference type="AlphaFoldDB" id="A0A1M5PU05"/>